<dbReference type="InterPro" id="IPR028973">
    <property type="entry name" value="PhnB-like"/>
</dbReference>
<dbReference type="RefSeq" id="WP_135206874.1">
    <property type="nucleotide sequence ID" value="NZ_SPVF01000121.1"/>
</dbReference>
<feature type="domain" description="PhnB-like" evidence="1">
    <location>
        <begin position="5"/>
        <end position="136"/>
    </location>
</feature>
<proteinExistence type="predicted"/>
<evidence type="ECO:0000313" key="2">
    <source>
        <dbReference type="EMBL" id="TFW21351.1"/>
    </source>
</evidence>
<dbReference type="EMBL" id="SPVF01000121">
    <property type="protein sequence ID" value="TFW21351.1"/>
    <property type="molecule type" value="Genomic_DNA"/>
</dbReference>
<accession>A0A4Y9SHW4</accession>
<dbReference type="PIRSF" id="PIRSF021700">
    <property type="entry name" value="3_dmu_93_MTrfase"/>
    <property type="match status" value="1"/>
</dbReference>
<gene>
    <name evidence="2" type="ORF">E4L96_08960</name>
</gene>
<evidence type="ECO:0000313" key="3">
    <source>
        <dbReference type="Proteomes" id="UP000298438"/>
    </source>
</evidence>
<evidence type="ECO:0000259" key="1">
    <source>
        <dbReference type="Pfam" id="PF06983"/>
    </source>
</evidence>
<sequence length="138" mass="14694">MAHALHPFLMFPGGGPAQAEEALTFYVSLFPGARIVALQRWGADGPGGAARAGSVMLAACELAGQTVYASDSPIQHAFGFTPSQSLYVKCEDEAELRRLADALGQGGLALMPVGDYGFSRLFGWVQDRFGVSWQLTLE</sequence>
<comment type="caution">
    <text evidence="2">The sequence shown here is derived from an EMBL/GenBank/DDBJ whole genome shotgun (WGS) entry which is preliminary data.</text>
</comment>
<dbReference type="OrthoDB" id="5293819at2"/>
<dbReference type="InterPro" id="IPR029068">
    <property type="entry name" value="Glyas_Bleomycin-R_OHBP_Dase"/>
</dbReference>
<dbReference type="InterPro" id="IPR009725">
    <property type="entry name" value="3_dmu_93_MTrfase"/>
</dbReference>
<keyword evidence="3" id="KW-1185">Reference proteome</keyword>
<dbReference type="PANTHER" id="PTHR33990">
    <property type="entry name" value="PROTEIN YJDN-RELATED"/>
    <property type="match status" value="1"/>
</dbReference>
<organism evidence="2 3">
    <name type="scientific">Zemynaea arenosa</name>
    <dbReference type="NCBI Taxonomy" id="2561931"/>
    <lineage>
        <taxon>Bacteria</taxon>
        <taxon>Pseudomonadati</taxon>
        <taxon>Pseudomonadota</taxon>
        <taxon>Betaproteobacteria</taxon>
        <taxon>Burkholderiales</taxon>
        <taxon>Oxalobacteraceae</taxon>
        <taxon>Telluria group</taxon>
        <taxon>Zemynaea</taxon>
    </lineage>
</organism>
<dbReference type="SUPFAM" id="SSF54593">
    <property type="entry name" value="Glyoxalase/Bleomycin resistance protein/Dihydroxybiphenyl dioxygenase"/>
    <property type="match status" value="1"/>
</dbReference>
<protein>
    <submittedName>
        <fullName evidence="2">VOC family protein</fullName>
    </submittedName>
</protein>
<dbReference type="AlphaFoldDB" id="A0A4Y9SHW4"/>
<dbReference type="Proteomes" id="UP000298438">
    <property type="component" value="Unassembled WGS sequence"/>
</dbReference>
<dbReference type="PANTHER" id="PTHR33990:SF4">
    <property type="entry name" value="PHNB-LIKE DOMAIN-CONTAINING PROTEIN"/>
    <property type="match status" value="1"/>
</dbReference>
<reference evidence="2 3" key="1">
    <citation type="submission" date="2019-03" db="EMBL/GenBank/DDBJ databases">
        <title>Draft Genome Sequence of Massilia arenosa sp. nov., a Novel Massilia Species Isolated from a Sandy-loam Maize Soil.</title>
        <authorList>
            <person name="Raths R."/>
            <person name="Peta V."/>
            <person name="Bucking H."/>
        </authorList>
    </citation>
    <scope>NUCLEOTIDE SEQUENCE [LARGE SCALE GENOMIC DNA]</scope>
    <source>
        <strain evidence="2 3">MC02</strain>
    </source>
</reference>
<dbReference type="Gene3D" id="3.30.720.100">
    <property type="match status" value="1"/>
</dbReference>
<name>A0A4Y9SHW4_9BURK</name>
<dbReference type="Gene3D" id="3.30.720.110">
    <property type="match status" value="1"/>
</dbReference>
<dbReference type="CDD" id="cd06588">
    <property type="entry name" value="PhnB_like"/>
    <property type="match status" value="1"/>
</dbReference>
<dbReference type="Pfam" id="PF06983">
    <property type="entry name" value="3-dmu-9_3-mt"/>
    <property type="match status" value="1"/>
</dbReference>